<dbReference type="EMBL" id="JASCZI010271872">
    <property type="protein sequence ID" value="MED6216248.1"/>
    <property type="molecule type" value="Genomic_DNA"/>
</dbReference>
<evidence type="ECO:0000313" key="1">
    <source>
        <dbReference type="EMBL" id="MED6216248.1"/>
    </source>
</evidence>
<organism evidence="1 2">
    <name type="scientific">Stylosanthes scabra</name>
    <dbReference type="NCBI Taxonomy" id="79078"/>
    <lineage>
        <taxon>Eukaryota</taxon>
        <taxon>Viridiplantae</taxon>
        <taxon>Streptophyta</taxon>
        <taxon>Embryophyta</taxon>
        <taxon>Tracheophyta</taxon>
        <taxon>Spermatophyta</taxon>
        <taxon>Magnoliopsida</taxon>
        <taxon>eudicotyledons</taxon>
        <taxon>Gunneridae</taxon>
        <taxon>Pentapetalae</taxon>
        <taxon>rosids</taxon>
        <taxon>fabids</taxon>
        <taxon>Fabales</taxon>
        <taxon>Fabaceae</taxon>
        <taxon>Papilionoideae</taxon>
        <taxon>50 kb inversion clade</taxon>
        <taxon>dalbergioids sensu lato</taxon>
        <taxon>Dalbergieae</taxon>
        <taxon>Pterocarpus clade</taxon>
        <taxon>Stylosanthes</taxon>
    </lineage>
</organism>
<gene>
    <name evidence="1" type="ORF">PIB30_005837</name>
</gene>
<dbReference type="Proteomes" id="UP001341840">
    <property type="component" value="Unassembled WGS sequence"/>
</dbReference>
<evidence type="ECO:0000313" key="2">
    <source>
        <dbReference type="Proteomes" id="UP001341840"/>
    </source>
</evidence>
<sequence>MPECGQQCKKYQDHQDPLFASLMLKLTDAKKDGMEGICLSLGRSPAQKLGKSRLPHVVELTDRPGATSKEELQLVRSSWDHLGSSLHVHPQPVLEKIISGYPSFGFVKRRISGFLV</sequence>
<reference evidence="1 2" key="1">
    <citation type="journal article" date="2023" name="Plants (Basel)">
        <title>Bridging the Gap: Combining Genomics and Transcriptomics Approaches to Understand Stylosanthes scabra, an Orphan Legume from the Brazilian Caatinga.</title>
        <authorList>
            <person name="Ferreira-Neto J.R.C."/>
            <person name="da Silva M.D."/>
            <person name="Binneck E."/>
            <person name="de Melo N.F."/>
            <person name="da Silva R.H."/>
            <person name="de Melo A.L.T.M."/>
            <person name="Pandolfi V."/>
            <person name="Bustamante F.O."/>
            <person name="Brasileiro-Vidal A.C."/>
            <person name="Benko-Iseppon A.M."/>
        </authorList>
    </citation>
    <scope>NUCLEOTIDE SEQUENCE [LARGE SCALE GENOMIC DNA]</scope>
    <source>
        <tissue evidence="1">Leaves</tissue>
    </source>
</reference>
<comment type="caution">
    <text evidence="1">The sequence shown here is derived from an EMBL/GenBank/DDBJ whole genome shotgun (WGS) entry which is preliminary data.</text>
</comment>
<accession>A0ABU6Z623</accession>
<proteinExistence type="predicted"/>
<name>A0ABU6Z623_9FABA</name>
<protein>
    <submittedName>
        <fullName evidence="1">Uncharacterized protein</fullName>
    </submittedName>
</protein>
<keyword evidence="2" id="KW-1185">Reference proteome</keyword>